<reference evidence="5" key="3">
    <citation type="submission" date="2016-03" db="UniProtKB">
        <authorList>
            <consortium name="EnsemblProtists"/>
        </authorList>
    </citation>
    <scope>IDENTIFICATION</scope>
</reference>
<comment type="similarity">
    <text evidence="1">Belongs to the AB hydrolase superfamily.</text>
</comment>
<organism evidence="4">
    <name type="scientific">Guillardia theta (strain CCMP2712)</name>
    <name type="common">Cryptophyte</name>
    <dbReference type="NCBI Taxonomy" id="905079"/>
    <lineage>
        <taxon>Eukaryota</taxon>
        <taxon>Cryptophyceae</taxon>
        <taxon>Pyrenomonadales</taxon>
        <taxon>Geminigeraceae</taxon>
        <taxon>Guillardia</taxon>
    </lineage>
</organism>
<dbReference type="Gene3D" id="3.40.50.1820">
    <property type="entry name" value="alpha/beta hydrolase"/>
    <property type="match status" value="1"/>
</dbReference>
<dbReference type="PANTHER" id="PTHR43798">
    <property type="entry name" value="MONOACYLGLYCEROL LIPASE"/>
    <property type="match status" value="1"/>
</dbReference>
<evidence type="ECO:0000313" key="5">
    <source>
        <dbReference type="EnsemblProtists" id="EKX36033"/>
    </source>
</evidence>
<dbReference type="SUPFAM" id="SSF53474">
    <property type="entry name" value="alpha/beta-Hydrolases"/>
    <property type="match status" value="1"/>
</dbReference>
<dbReference type="GO" id="GO:0016787">
    <property type="term" value="F:hydrolase activity"/>
    <property type="evidence" value="ECO:0007669"/>
    <property type="project" value="UniProtKB-KW"/>
</dbReference>
<dbReference type="PANTHER" id="PTHR43798:SF14">
    <property type="entry name" value="SERINE HYDROLASE-LIKE PROTEIN DDB_G0286239"/>
    <property type="match status" value="1"/>
</dbReference>
<dbReference type="HOGENOM" id="CLU_2379170_0_0_1"/>
<gene>
    <name evidence="4" type="ORF">GUITHDRAFT_79141</name>
</gene>
<evidence type="ECO:0000313" key="6">
    <source>
        <dbReference type="Proteomes" id="UP000011087"/>
    </source>
</evidence>
<reference evidence="4 6" key="1">
    <citation type="journal article" date="2012" name="Nature">
        <title>Algal genomes reveal evolutionary mosaicism and the fate of nucleomorphs.</title>
        <authorList>
            <consortium name="DOE Joint Genome Institute"/>
            <person name="Curtis B.A."/>
            <person name="Tanifuji G."/>
            <person name="Burki F."/>
            <person name="Gruber A."/>
            <person name="Irimia M."/>
            <person name="Maruyama S."/>
            <person name="Arias M.C."/>
            <person name="Ball S.G."/>
            <person name="Gile G.H."/>
            <person name="Hirakawa Y."/>
            <person name="Hopkins J.F."/>
            <person name="Kuo A."/>
            <person name="Rensing S.A."/>
            <person name="Schmutz J."/>
            <person name="Symeonidi A."/>
            <person name="Elias M."/>
            <person name="Eveleigh R.J."/>
            <person name="Herman E.K."/>
            <person name="Klute M.J."/>
            <person name="Nakayama T."/>
            <person name="Obornik M."/>
            <person name="Reyes-Prieto A."/>
            <person name="Armbrust E.V."/>
            <person name="Aves S.J."/>
            <person name="Beiko R.G."/>
            <person name="Coutinho P."/>
            <person name="Dacks J.B."/>
            <person name="Durnford D.G."/>
            <person name="Fast N.M."/>
            <person name="Green B.R."/>
            <person name="Grisdale C.J."/>
            <person name="Hempel F."/>
            <person name="Henrissat B."/>
            <person name="Hoppner M.P."/>
            <person name="Ishida K."/>
            <person name="Kim E."/>
            <person name="Koreny L."/>
            <person name="Kroth P.G."/>
            <person name="Liu Y."/>
            <person name="Malik S.B."/>
            <person name="Maier U.G."/>
            <person name="McRose D."/>
            <person name="Mock T."/>
            <person name="Neilson J.A."/>
            <person name="Onodera N.T."/>
            <person name="Poole A.M."/>
            <person name="Pritham E.J."/>
            <person name="Richards T.A."/>
            <person name="Rocap G."/>
            <person name="Roy S.W."/>
            <person name="Sarai C."/>
            <person name="Schaack S."/>
            <person name="Shirato S."/>
            <person name="Slamovits C.H."/>
            <person name="Spencer D.F."/>
            <person name="Suzuki S."/>
            <person name="Worden A.Z."/>
            <person name="Zauner S."/>
            <person name="Barry K."/>
            <person name="Bell C."/>
            <person name="Bharti A.K."/>
            <person name="Crow J.A."/>
            <person name="Grimwood J."/>
            <person name="Kramer R."/>
            <person name="Lindquist E."/>
            <person name="Lucas S."/>
            <person name="Salamov A."/>
            <person name="McFadden G.I."/>
            <person name="Lane C.E."/>
            <person name="Keeling P.J."/>
            <person name="Gray M.W."/>
            <person name="Grigoriev I.V."/>
            <person name="Archibald J.M."/>
        </authorList>
    </citation>
    <scope>NUCLEOTIDE SEQUENCE</scope>
    <source>
        <strain evidence="4 6">CCMP2712</strain>
    </source>
</reference>
<protein>
    <recommendedName>
        <fullName evidence="3">AB hydrolase-1 domain-containing protein</fullName>
    </recommendedName>
</protein>
<dbReference type="InterPro" id="IPR050266">
    <property type="entry name" value="AB_hydrolase_sf"/>
</dbReference>
<dbReference type="RefSeq" id="XP_005823013.1">
    <property type="nucleotide sequence ID" value="XM_005822956.1"/>
</dbReference>
<dbReference type="GO" id="GO:0016020">
    <property type="term" value="C:membrane"/>
    <property type="evidence" value="ECO:0007669"/>
    <property type="project" value="TreeGrafter"/>
</dbReference>
<dbReference type="AlphaFoldDB" id="L1IIF0"/>
<dbReference type="GeneID" id="17292780"/>
<feature type="non-terminal residue" evidence="4">
    <location>
        <position position="95"/>
    </location>
</feature>
<keyword evidence="6" id="KW-1185">Reference proteome</keyword>
<proteinExistence type="inferred from homology"/>
<dbReference type="PRINTS" id="PR00111">
    <property type="entry name" value="ABHYDROLASE"/>
</dbReference>
<evidence type="ECO:0000313" key="4">
    <source>
        <dbReference type="EMBL" id="EKX36033.1"/>
    </source>
</evidence>
<dbReference type="InterPro" id="IPR000073">
    <property type="entry name" value="AB_hydrolase_1"/>
</dbReference>
<reference evidence="6" key="2">
    <citation type="submission" date="2012-11" db="EMBL/GenBank/DDBJ databases">
        <authorList>
            <person name="Kuo A."/>
            <person name="Curtis B.A."/>
            <person name="Tanifuji G."/>
            <person name="Burki F."/>
            <person name="Gruber A."/>
            <person name="Irimia M."/>
            <person name="Maruyama S."/>
            <person name="Arias M.C."/>
            <person name="Ball S.G."/>
            <person name="Gile G.H."/>
            <person name="Hirakawa Y."/>
            <person name="Hopkins J.F."/>
            <person name="Rensing S.A."/>
            <person name="Schmutz J."/>
            <person name="Symeonidi A."/>
            <person name="Elias M."/>
            <person name="Eveleigh R.J."/>
            <person name="Herman E.K."/>
            <person name="Klute M.J."/>
            <person name="Nakayama T."/>
            <person name="Obornik M."/>
            <person name="Reyes-Prieto A."/>
            <person name="Armbrust E.V."/>
            <person name="Aves S.J."/>
            <person name="Beiko R.G."/>
            <person name="Coutinho P."/>
            <person name="Dacks J.B."/>
            <person name="Durnford D.G."/>
            <person name="Fast N.M."/>
            <person name="Green B.R."/>
            <person name="Grisdale C."/>
            <person name="Hempe F."/>
            <person name="Henrissat B."/>
            <person name="Hoppner M.P."/>
            <person name="Ishida K.-I."/>
            <person name="Kim E."/>
            <person name="Koreny L."/>
            <person name="Kroth P.G."/>
            <person name="Liu Y."/>
            <person name="Malik S.-B."/>
            <person name="Maier U.G."/>
            <person name="McRose D."/>
            <person name="Mock T."/>
            <person name="Neilson J.A."/>
            <person name="Onodera N.T."/>
            <person name="Poole A.M."/>
            <person name="Pritham E.J."/>
            <person name="Richards T.A."/>
            <person name="Rocap G."/>
            <person name="Roy S.W."/>
            <person name="Sarai C."/>
            <person name="Schaack S."/>
            <person name="Shirato S."/>
            <person name="Slamovits C.H."/>
            <person name="Spencer D.F."/>
            <person name="Suzuki S."/>
            <person name="Worden A.Z."/>
            <person name="Zauner S."/>
            <person name="Barry K."/>
            <person name="Bell C."/>
            <person name="Bharti A.K."/>
            <person name="Crow J.A."/>
            <person name="Grimwood J."/>
            <person name="Kramer R."/>
            <person name="Lindquist E."/>
            <person name="Lucas S."/>
            <person name="Salamov A."/>
            <person name="McFadden G.I."/>
            <person name="Lane C.E."/>
            <person name="Keeling P.J."/>
            <person name="Gray M.W."/>
            <person name="Grigoriev I.V."/>
            <person name="Archibald J.M."/>
        </authorList>
    </citation>
    <scope>NUCLEOTIDE SEQUENCE</scope>
    <source>
        <strain evidence="6">CCMP2712</strain>
    </source>
</reference>
<dbReference type="OMA" id="KEFYHIA"/>
<evidence type="ECO:0000256" key="1">
    <source>
        <dbReference type="ARBA" id="ARBA00008645"/>
    </source>
</evidence>
<name>L1IIF0_GUITC</name>
<accession>L1IIF0</accession>
<dbReference type="eggNOG" id="KOG1454">
    <property type="taxonomic scope" value="Eukaryota"/>
</dbReference>
<evidence type="ECO:0000259" key="3">
    <source>
        <dbReference type="Pfam" id="PF00561"/>
    </source>
</evidence>
<dbReference type="EnsemblProtists" id="EKX36033">
    <property type="protein sequence ID" value="EKX36033"/>
    <property type="gene ID" value="GUITHDRAFT_79141"/>
</dbReference>
<dbReference type="Proteomes" id="UP000011087">
    <property type="component" value="Unassembled WGS sequence"/>
</dbReference>
<dbReference type="KEGG" id="gtt:GUITHDRAFT_79141"/>
<dbReference type="OrthoDB" id="190201at2759"/>
<evidence type="ECO:0000256" key="2">
    <source>
        <dbReference type="ARBA" id="ARBA00022801"/>
    </source>
</evidence>
<dbReference type="PaxDb" id="55529-EKX36033"/>
<dbReference type="STRING" id="905079.L1IIF0"/>
<sequence length="95" mass="9974">MTDPSKLWIALHGWADNAASFDRIAPMLLSAGASSIVCLDCAGHGLSDHRSFYHDIDHVADVLQVAELLGWSNFSLMGHSLGGCVAQAIAAAAPE</sequence>
<dbReference type="Pfam" id="PF00561">
    <property type="entry name" value="Abhydrolase_1"/>
    <property type="match status" value="1"/>
</dbReference>
<dbReference type="InterPro" id="IPR029058">
    <property type="entry name" value="AB_hydrolase_fold"/>
</dbReference>
<keyword evidence="2" id="KW-0378">Hydrolase</keyword>
<dbReference type="EMBL" id="JH993080">
    <property type="protein sequence ID" value="EKX36033.1"/>
    <property type="molecule type" value="Genomic_DNA"/>
</dbReference>
<feature type="domain" description="AB hydrolase-1" evidence="3">
    <location>
        <begin position="11"/>
        <end position="95"/>
    </location>
</feature>